<sequence>MHVTYACAVVGDGLSIGWPRCGIPHCVEPLQNNRHWFCASHQNHHDVCAIVGCNNPVLQTTVQDANGGPPKTVKKKTCVLSVPQKIESKHSERSTGSFYIHTNVVQPVDSFSQNTKSTPEQDLKEDFKSYTVTGNHIKGSMVTHHVAKNTGSIGTVDTPTDDCPSKLAVGNWTFKAHFGHQRTHNEQTLVRPCGIIFAHAMMYNAEAVSNFLIMLKNAFSVPGAQKPEHIMYNTNCLAWQQAENDPWFNGIGMCVNVWHFRSKHAASHKYCQCNCNPAMYPELMDPWKNWFFNTSVAEQTNAWLGGYNSMVQEMLPAKYEFFLDEMIRPCNKEVLQCLERQGHHPCIY</sequence>
<evidence type="ECO:0000313" key="3">
    <source>
        <dbReference type="Proteomes" id="UP000283269"/>
    </source>
</evidence>
<protein>
    <recommendedName>
        <fullName evidence="1">CxC6 like cysteine cluster associated with KDZ domain-containing protein</fullName>
    </recommendedName>
</protein>
<dbReference type="EMBL" id="NHYD01002100">
    <property type="protein sequence ID" value="PPQ88323.1"/>
    <property type="molecule type" value="Genomic_DNA"/>
</dbReference>
<proteinExistence type="predicted"/>
<feature type="domain" description="CxC6 like cysteine cluster associated with KDZ" evidence="1">
    <location>
        <begin position="10"/>
        <end position="61"/>
    </location>
</feature>
<dbReference type="Proteomes" id="UP000283269">
    <property type="component" value="Unassembled WGS sequence"/>
</dbReference>
<dbReference type="InterPro" id="IPR040898">
    <property type="entry name" value="CxC6"/>
</dbReference>
<dbReference type="STRING" id="93625.A0A409XC13"/>
<dbReference type="Pfam" id="PF18721">
    <property type="entry name" value="CxC6"/>
    <property type="match status" value="1"/>
</dbReference>
<accession>A0A409XC13</accession>
<evidence type="ECO:0000313" key="2">
    <source>
        <dbReference type="EMBL" id="PPQ88323.1"/>
    </source>
</evidence>
<comment type="caution">
    <text evidence="2">The sequence shown here is derived from an EMBL/GenBank/DDBJ whole genome shotgun (WGS) entry which is preliminary data.</text>
</comment>
<dbReference type="AlphaFoldDB" id="A0A409XC13"/>
<dbReference type="OrthoDB" id="2639189at2759"/>
<reference evidence="2 3" key="1">
    <citation type="journal article" date="2018" name="Evol. Lett.">
        <title>Horizontal gene cluster transfer increased hallucinogenic mushroom diversity.</title>
        <authorList>
            <person name="Reynolds H.T."/>
            <person name="Vijayakumar V."/>
            <person name="Gluck-Thaler E."/>
            <person name="Korotkin H.B."/>
            <person name="Matheny P.B."/>
            <person name="Slot J.C."/>
        </authorList>
    </citation>
    <scope>NUCLEOTIDE SEQUENCE [LARGE SCALE GENOMIC DNA]</scope>
    <source>
        <strain evidence="2 3">2631</strain>
    </source>
</reference>
<dbReference type="InParanoid" id="A0A409XC13"/>
<organism evidence="2 3">
    <name type="scientific">Psilocybe cyanescens</name>
    <dbReference type="NCBI Taxonomy" id="93625"/>
    <lineage>
        <taxon>Eukaryota</taxon>
        <taxon>Fungi</taxon>
        <taxon>Dikarya</taxon>
        <taxon>Basidiomycota</taxon>
        <taxon>Agaricomycotina</taxon>
        <taxon>Agaricomycetes</taxon>
        <taxon>Agaricomycetidae</taxon>
        <taxon>Agaricales</taxon>
        <taxon>Agaricineae</taxon>
        <taxon>Strophariaceae</taxon>
        <taxon>Psilocybe</taxon>
    </lineage>
</organism>
<gene>
    <name evidence="2" type="ORF">CVT25_012448</name>
</gene>
<name>A0A409XC13_PSICY</name>
<evidence type="ECO:0000259" key="1">
    <source>
        <dbReference type="Pfam" id="PF18721"/>
    </source>
</evidence>
<keyword evidence="3" id="KW-1185">Reference proteome</keyword>